<dbReference type="InterPro" id="IPR007730">
    <property type="entry name" value="SPOR-like_dom"/>
</dbReference>
<evidence type="ECO:0000256" key="1">
    <source>
        <dbReference type="SAM" id="Phobius"/>
    </source>
</evidence>
<dbReference type="Pfam" id="PF05036">
    <property type="entry name" value="SPOR"/>
    <property type="match status" value="1"/>
</dbReference>
<accession>A0A3B0XDQ8</accession>
<organism evidence="3">
    <name type="scientific">hydrothermal vent metagenome</name>
    <dbReference type="NCBI Taxonomy" id="652676"/>
    <lineage>
        <taxon>unclassified sequences</taxon>
        <taxon>metagenomes</taxon>
        <taxon>ecological metagenomes</taxon>
    </lineage>
</organism>
<dbReference type="AlphaFoldDB" id="A0A3B0XDQ8"/>
<dbReference type="Gene3D" id="3.30.70.1070">
    <property type="entry name" value="Sporulation related repeat"/>
    <property type="match status" value="1"/>
</dbReference>
<dbReference type="InterPro" id="IPR036680">
    <property type="entry name" value="SPOR-like_sf"/>
</dbReference>
<gene>
    <name evidence="3" type="ORF">MNBD_GAMMA05-1527</name>
</gene>
<protein>
    <recommendedName>
        <fullName evidence="2">SPOR domain-containing protein</fullName>
    </recommendedName>
</protein>
<feature type="transmembrane region" description="Helical" evidence="1">
    <location>
        <begin position="94"/>
        <end position="112"/>
    </location>
</feature>
<keyword evidence="1" id="KW-1133">Transmembrane helix</keyword>
<keyword evidence="1" id="KW-0812">Transmembrane</keyword>
<evidence type="ECO:0000259" key="2">
    <source>
        <dbReference type="PROSITE" id="PS51724"/>
    </source>
</evidence>
<dbReference type="PROSITE" id="PS51724">
    <property type="entry name" value="SPOR"/>
    <property type="match status" value="1"/>
</dbReference>
<dbReference type="GO" id="GO:0042834">
    <property type="term" value="F:peptidoglycan binding"/>
    <property type="evidence" value="ECO:0007669"/>
    <property type="project" value="InterPro"/>
</dbReference>
<reference evidence="3" key="1">
    <citation type="submission" date="2018-06" db="EMBL/GenBank/DDBJ databases">
        <authorList>
            <person name="Zhirakovskaya E."/>
        </authorList>
    </citation>
    <scope>NUCLEOTIDE SEQUENCE</scope>
</reference>
<dbReference type="SUPFAM" id="SSF110997">
    <property type="entry name" value="Sporulation related repeat"/>
    <property type="match status" value="1"/>
</dbReference>
<evidence type="ECO:0000313" key="3">
    <source>
        <dbReference type="EMBL" id="VAW54154.1"/>
    </source>
</evidence>
<dbReference type="EMBL" id="UOFE01000038">
    <property type="protein sequence ID" value="VAW54154.1"/>
    <property type="molecule type" value="Genomic_DNA"/>
</dbReference>
<sequence>MNTQVRDYSDVAAVRPLDASNKNISSVLSQIQDDGPAYSEVKKRDNLVKLKMENKLNLNNGASNDLQDKDLYTGESLLGSANFGKSANDKKKTWFQYIVVLFLIVCVMFFMYQMDDRANKLEAILSNYDEDIQDTVDFYNQESSVIIQLNADLASMKKELELISPNTNVEIKKMKTNSHIDIQDEIVSSLEDEIQILKIQLDKVNNDLKIQLSKSEPLTVENNDTKTIKFEKQLATFWKVNLAALKNKNRVDEVVTQLKSDGLKPSIDEVTVNGQLIYRLSVGGFPRFSQAELFVITAEKEYGMKGGWIEKASNG</sequence>
<keyword evidence="1" id="KW-0472">Membrane</keyword>
<feature type="domain" description="SPOR" evidence="2">
    <location>
        <begin position="232"/>
        <end position="311"/>
    </location>
</feature>
<name>A0A3B0XDQ8_9ZZZZ</name>
<proteinExistence type="predicted"/>